<dbReference type="Pfam" id="PF00480">
    <property type="entry name" value="ROK"/>
    <property type="match status" value="1"/>
</dbReference>
<dbReference type="Gene3D" id="1.10.10.10">
    <property type="entry name" value="Winged helix-like DNA-binding domain superfamily/Winged helix DNA-binding domain"/>
    <property type="match status" value="1"/>
</dbReference>
<proteinExistence type="inferred from homology"/>
<dbReference type="AlphaFoldDB" id="W7IQU7"/>
<protein>
    <submittedName>
        <fullName evidence="2">Putative transcriptional regulator, ROK family</fullName>
    </submittedName>
</protein>
<dbReference type="STRING" id="909613.UO65_1479"/>
<comment type="similarity">
    <text evidence="1">Belongs to the ROK (NagC/XylR) family.</text>
</comment>
<evidence type="ECO:0000313" key="3">
    <source>
        <dbReference type="Proteomes" id="UP000019277"/>
    </source>
</evidence>
<dbReference type="EMBL" id="AYXG01000051">
    <property type="protein sequence ID" value="EWC63265.1"/>
    <property type="molecule type" value="Genomic_DNA"/>
</dbReference>
<dbReference type="PANTHER" id="PTHR18964">
    <property type="entry name" value="ROK (REPRESSOR, ORF, KINASE) FAMILY"/>
    <property type="match status" value="1"/>
</dbReference>
<dbReference type="eggNOG" id="COG1940">
    <property type="taxonomic scope" value="Bacteria"/>
</dbReference>
<evidence type="ECO:0000313" key="2">
    <source>
        <dbReference type="EMBL" id="EWC63265.1"/>
    </source>
</evidence>
<accession>W7IQU7</accession>
<dbReference type="InterPro" id="IPR036390">
    <property type="entry name" value="WH_DNA-bd_sf"/>
</dbReference>
<reference evidence="2 3" key="1">
    <citation type="journal article" date="2014" name="Genome Announc.">
        <title>Draft Genome Sequence of the Antitrypanosomally Active Sponge-Associated Bacterium Actinokineospora sp. Strain EG49.</title>
        <authorList>
            <person name="Harjes J."/>
            <person name="Ryu T."/>
            <person name="Abdelmohsen U.R."/>
            <person name="Moitinho-Silva L."/>
            <person name="Horn H."/>
            <person name="Ravasi T."/>
            <person name="Hentschel U."/>
        </authorList>
    </citation>
    <scope>NUCLEOTIDE SEQUENCE [LARGE SCALE GENOMIC DNA]</scope>
    <source>
        <strain evidence="2 3">EG49</strain>
    </source>
</reference>
<dbReference type="Gene3D" id="3.30.420.40">
    <property type="match status" value="2"/>
</dbReference>
<dbReference type="InterPro" id="IPR036388">
    <property type="entry name" value="WH-like_DNA-bd_sf"/>
</dbReference>
<keyword evidence="3" id="KW-1185">Reference proteome</keyword>
<gene>
    <name evidence="2" type="ORF">UO65_1479</name>
</gene>
<dbReference type="PANTHER" id="PTHR18964:SF149">
    <property type="entry name" value="BIFUNCTIONAL UDP-N-ACETYLGLUCOSAMINE 2-EPIMERASE_N-ACETYLMANNOSAMINE KINASE"/>
    <property type="match status" value="1"/>
</dbReference>
<evidence type="ECO:0000256" key="1">
    <source>
        <dbReference type="ARBA" id="ARBA00006479"/>
    </source>
</evidence>
<comment type="caution">
    <text evidence="2">The sequence shown here is derived from an EMBL/GenBank/DDBJ whole genome shotgun (WGS) entry which is preliminary data.</text>
</comment>
<dbReference type="Proteomes" id="UP000019277">
    <property type="component" value="Unassembled WGS sequence"/>
</dbReference>
<dbReference type="InterPro" id="IPR043129">
    <property type="entry name" value="ATPase_NBD"/>
</dbReference>
<dbReference type="SUPFAM" id="SSF46785">
    <property type="entry name" value="Winged helix' DNA-binding domain"/>
    <property type="match status" value="1"/>
</dbReference>
<organism evidence="2 3">
    <name type="scientific">Actinokineospora spheciospongiae</name>
    <dbReference type="NCBI Taxonomy" id="909613"/>
    <lineage>
        <taxon>Bacteria</taxon>
        <taxon>Bacillati</taxon>
        <taxon>Actinomycetota</taxon>
        <taxon>Actinomycetes</taxon>
        <taxon>Pseudonocardiales</taxon>
        <taxon>Pseudonocardiaceae</taxon>
        <taxon>Actinokineospora</taxon>
    </lineage>
</organism>
<sequence length="375" mass="38913">MIRRAGPLSRAAIGERTGLSLPTVSRSVSALIGVGLVREHPELVPVGSIGRPRVPLHLDDGVFAVGGVHIGVSTTTYGLADLRGAIIASQELPTPSGDAEDALAHIAGKLRAFLRRFPRRVVLGVGLASGGQVDTERGLLDHERLGWRSVPAAEALRRATGLPVLLEGHVAAMASAELVFGRGASAPSLLYFYAREVVGIALVVEGRLHRGPWGGSTIAHLPVGGSAECPCGALGCLEAEVCDRTVAERAAAAGVVDEADIRLVRAAAAGGDSRAVGLLTDRAHTIGRAAAILRDVLNPHAVVLGGQAVTEDPDRLPDLLRSFRDTTTLPGPADLVSVTPFGPAVQAVAACTGLLTRVFENPFDFVRPTRKAPTP</sequence>
<dbReference type="InterPro" id="IPR000600">
    <property type="entry name" value="ROK"/>
</dbReference>
<dbReference type="eggNOG" id="COG1846">
    <property type="taxonomic scope" value="Bacteria"/>
</dbReference>
<name>W7IQU7_9PSEU</name>
<dbReference type="SUPFAM" id="SSF53067">
    <property type="entry name" value="Actin-like ATPase domain"/>
    <property type="match status" value="1"/>
</dbReference>